<dbReference type="Gene3D" id="3.60.15.10">
    <property type="entry name" value="Ribonuclease Z/Hydroxyacylglutathione hydrolase-like"/>
    <property type="match status" value="1"/>
</dbReference>
<evidence type="ECO:0000313" key="8">
    <source>
        <dbReference type="Proteomes" id="UP000572817"/>
    </source>
</evidence>
<dbReference type="CDD" id="cd07730">
    <property type="entry name" value="metallo-hydrolase-like_MBL-fold"/>
    <property type="match status" value="1"/>
</dbReference>
<keyword evidence="2" id="KW-0479">Metal-binding</keyword>
<dbReference type="PANTHER" id="PTHR42978">
    <property type="entry name" value="QUORUM-QUENCHING LACTONASE YTNP-RELATED-RELATED"/>
    <property type="match status" value="1"/>
</dbReference>
<dbReference type="AlphaFoldDB" id="A0A8H4N0P2"/>
<keyword evidence="8" id="KW-1185">Reference proteome</keyword>
<dbReference type="InterPro" id="IPR001279">
    <property type="entry name" value="Metallo-B-lactamas"/>
</dbReference>
<evidence type="ECO:0000256" key="3">
    <source>
        <dbReference type="ARBA" id="ARBA00022801"/>
    </source>
</evidence>
<gene>
    <name evidence="7" type="ORF">GTA08_BOTSDO05230</name>
</gene>
<comment type="caution">
    <text evidence="7">The sequence shown here is derived from an EMBL/GenBank/DDBJ whole genome shotgun (WGS) entry which is preliminary data.</text>
</comment>
<evidence type="ECO:0000256" key="4">
    <source>
        <dbReference type="ARBA" id="ARBA00022833"/>
    </source>
</evidence>
<dbReference type="InterPro" id="IPR051013">
    <property type="entry name" value="MBL_superfamily_lactonases"/>
</dbReference>
<accession>A0A8H4N0P2</accession>
<evidence type="ECO:0000256" key="2">
    <source>
        <dbReference type="ARBA" id="ARBA00022723"/>
    </source>
</evidence>
<feature type="compositionally biased region" description="Polar residues" evidence="5">
    <location>
        <begin position="1"/>
        <end position="11"/>
    </location>
</feature>
<keyword evidence="3" id="KW-0378">Hydrolase</keyword>
<dbReference type="SUPFAM" id="SSF56281">
    <property type="entry name" value="Metallo-hydrolase/oxidoreductase"/>
    <property type="match status" value="1"/>
</dbReference>
<evidence type="ECO:0000259" key="6">
    <source>
        <dbReference type="SMART" id="SM00849"/>
    </source>
</evidence>
<dbReference type="Proteomes" id="UP000572817">
    <property type="component" value="Unassembled WGS sequence"/>
</dbReference>
<dbReference type="GO" id="GO:0016787">
    <property type="term" value="F:hydrolase activity"/>
    <property type="evidence" value="ECO:0007669"/>
    <property type="project" value="UniProtKB-KW"/>
</dbReference>
<dbReference type="GO" id="GO:0046872">
    <property type="term" value="F:metal ion binding"/>
    <property type="evidence" value="ECO:0007669"/>
    <property type="project" value="UniProtKB-KW"/>
</dbReference>
<reference evidence="7" key="1">
    <citation type="submission" date="2020-04" db="EMBL/GenBank/DDBJ databases">
        <title>Genome Assembly and Annotation of Botryosphaeria dothidea sdau 11-99, a Latent Pathogen of Apple Fruit Ring Rot in China.</title>
        <authorList>
            <person name="Yu C."/>
            <person name="Diao Y."/>
            <person name="Lu Q."/>
            <person name="Zhao J."/>
            <person name="Cui S."/>
            <person name="Peng C."/>
            <person name="He B."/>
            <person name="Liu H."/>
        </authorList>
    </citation>
    <scope>NUCLEOTIDE SEQUENCE [LARGE SCALE GENOMIC DNA]</scope>
    <source>
        <strain evidence="7">Sdau11-99</strain>
    </source>
</reference>
<evidence type="ECO:0000256" key="5">
    <source>
        <dbReference type="SAM" id="MobiDB-lite"/>
    </source>
</evidence>
<feature type="domain" description="Metallo-beta-lactamase" evidence="6">
    <location>
        <begin position="60"/>
        <end position="277"/>
    </location>
</feature>
<feature type="region of interest" description="Disordered" evidence="5">
    <location>
        <begin position="1"/>
        <end position="25"/>
    </location>
</feature>
<dbReference type="InterPro" id="IPR036866">
    <property type="entry name" value="RibonucZ/Hydroxyglut_hydro"/>
</dbReference>
<comment type="similarity">
    <text evidence="1">Belongs to the metallo-beta-lactamase superfamily.</text>
</comment>
<dbReference type="Pfam" id="PF00753">
    <property type="entry name" value="Lactamase_B"/>
    <property type="match status" value="1"/>
</dbReference>
<evidence type="ECO:0000313" key="7">
    <source>
        <dbReference type="EMBL" id="KAF4306414.1"/>
    </source>
</evidence>
<dbReference type="OrthoDB" id="10250730at2759"/>
<dbReference type="SMART" id="SM00849">
    <property type="entry name" value="Lactamase_B"/>
    <property type="match status" value="1"/>
</dbReference>
<organism evidence="7 8">
    <name type="scientific">Botryosphaeria dothidea</name>
    <dbReference type="NCBI Taxonomy" id="55169"/>
    <lineage>
        <taxon>Eukaryota</taxon>
        <taxon>Fungi</taxon>
        <taxon>Dikarya</taxon>
        <taxon>Ascomycota</taxon>
        <taxon>Pezizomycotina</taxon>
        <taxon>Dothideomycetes</taxon>
        <taxon>Dothideomycetes incertae sedis</taxon>
        <taxon>Botryosphaeriales</taxon>
        <taxon>Botryosphaeriaceae</taxon>
        <taxon>Botryosphaeria</taxon>
    </lineage>
</organism>
<sequence>MSQSKDQGQSPQPRPLPNLNIPPSQSTVSISVIDTGARVSLPMTHILTPSIPGKPVFSGPAYSFLIANGTRKILFDLGIRKDYATGYAPAVCARINDPSRGFKVWWAGGEEEARDVTDVLTRGGVELGEIEAVVWSHHHWDHTGNVSRFPGSTGLVVGPGFKDAFGEGWPKVEGSGVRGDDWEGRELREVAFDDGLKIGRLRAVDWFGDGSFYLLDTPGHAVGHVCGLARVKEGEGEGEGEAFVFMGGDCAHHPGEFRPSPYLPIPDNISPSPLPHHHAYATICPEALFDTVHPANDPVAKRTEPFYTPTKSFPFDYDQCMWSIEGMQEFDADERVFVVNAHDETLLGLFEGEGQEKGWVWPNGRSLNQWREAALGKKGKWRFLGDFAEGVEAGKP</sequence>
<dbReference type="EMBL" id="WWBZ02000033">
    <property type="protein sequence ID" value="KAF4306414.1"/>
    <property type="molecule type" value="Genomic_DNA"/>
</dbReference>
<dbReference type="PANTHER" id="PTHR42978:SF5">
    <property type="entry name" value="METALLO-BETA-LACTAMASE DOMAIN-CONTAINING PROTEIN"/>
    <property type="match status" value="1"/>
</dbReference>
<keyword evidence="4" id="KW-0862">Zinc</keyword>
<name>A0A8H4N0P2_9PEZI</name>
<protein>
    <submittedName>
        <fullName evidence="7">N-acyl homoserine lactonase AttM</fullName>
    </submittedName>
</protein>
<proteinExistence type="inferred from homology"/>
<evidence type="ECO:0000256" key="1">
    <source>
        <dbReference type="ARBA" id="ARBA00007749"/>
    </source>
</evidence>